<comment type="catalytic activity">
    <reaction evidence="14">
        <text>L-aspartyl-L-lysine(out) = L-aspartyl-L-lysine(in)</text>
        <dbReference type="Rhea" id="RHEA:79411"/>
        <dbReference type="ChEBI" id="CHEBI:229953"/>
    </reaction>
</comment>
<keyword evidence="4 25" id="KW-0812">Transmembrane</keyword>
<feature type="transmembrane region" description="Helical" evidence="25">
    <location>
        <begin position="356"/>
        <end position="377"/>
    </location>
</feature>
<dbReference type="GO" id="GO:0005765">
    <property type="term" value="C:lysosomal membrane"/>
    <property type="evidence" value="ECO:0007669"/>
    <property type="project" value="UniProtKB-SubCell"/>
</dbReference>
<comment type="catalytic activity">
    <reaction evidence="18">
        <text>L-histidyl-L-alpha-amino acid(out) = L-histidyl-L-alpha-amino acid(in)</text>
        <dbReference type="Rhea" id="RHEA:79379"/>
        <dbReference type="ChEBI" id="CHEBI:229964"/>
    </reaction>
</comment>
<comment type="catalytic activity">
    <reaction evidence="15">
        <text>L-arginyl-L-alpha-amino acid(out) = L-arginyl-L-alpha-amino acid(in)</text>
        <dbReference type="Rhea" id="RHEA:79371"/>
        <dbReference type="ChEBI" id="CHEBI:84315"/>
    </reaction>
</comment>
<feature type="transmembrane region" description="Helical" evidence="25">
    <location>
        <begin position="112"/>
        <end position="129"/>
    </location>
</feature>
<comment type="catalytic activity">
    <reaction evidence="17">
        <text>L-arginyl-glycine(out) = L-arginyl-glycine(in)</text>
        <dbReference type="Rhea" id="RHEA:79391"/>
        <dbReference type="ChEBI" id="CHEBI:229955"/>
    </reaction>
</comment>
<keyword evidence="6 25" id="KW-0472">Membrane</keyword>
<feature type="transmembrane region" description="Helical" evidence="25">
    <location>
        <begin position="268"/>
        <end position="285"/>
    </location>
</feature>
<dbReference type="PANTHER" id="PTHR23512">
    <property type="entry name" value="MAJOR FACILITATOR SUPERFAMILY DOMAIN-CONTAINING PROTEIN 1"/>
    <property type="match status" value="1"/>
</dbReference>
<evidence type="ECO:0000256" key="19">
    <source>
        <dbReference type="ARBA" id="ARBA00044919"/>
    </source>
</evidence>
<comment type="similarity">
    <text evidence="2">Belongs to the major facilitator superfamily.</text>
</comment>
<evidence type="ECO:0000256" key="2">
    <source>
        <dbReference type="ARBA" id="ARBA00008335"/>
    </source>
</evidence>
<evidence type="ECO:0000256" key="7">
    <source>
        <dbReference type="ARBA" id="ARBA00023228"/>
    </source>
</evidence>
<gene>
    <name evidence="27" type="ORF">TRIP_B50677</name>
</gene>
<evidence type="ECO:0000256" key="1">
    <source>
        <dbReference type="ARBA" id="ARBA00004155"/>
    </source>
</evidence>
<comment type="function">
    <text evidence="23">Lysosomal dipeptide uniporter that selectively exports lysine, arginine or histidine-containing dipeptides with a net positive charge from the lysosome lumen into the cytosol. Could play a role in a specific type of protein O-glycosylation indirectly regulating macrophages migration and tissue invasion. Also essential for liver homeostasis.</text>
</comment>
<evidence type="ECO:0000313" key="27">
    <source>
        <dbReference type="EMBL" id="VBB47882.1"/>
    </source>
</evidence>
<keyword evidence="7" id="KW-0458">Lysosome</keyword>
<evidence type="ECO:0000256" key="18">
    <source>
        <dbReference type="ARBA" id="ARBA00044912"/>
    </source>
</evidence>
<evidence type="ECO:0000256" key="4">
    <source>
        <dbReference type="ARBA" id="ARBA00022692"/>
    </source>
</evidence>
<comment type="catalytic activity">
    <reaction evidence="12">
        <text>L-lysyl-L-alpha-amino acid(out) = L-lysyl-L-alpha-amino acid(in)</text>
        <dbReference type="Rhea" id="RHEA:79387"/>
        <dbReference type="ChEBI" id="CHEBI:229965"/>
    </reaction>
</comment>
<evidence type="ECO:0000256" key="20">
    <source>
        <dbReference type="ARBA" id="ARBA00044924"/>
    </source>
</evidence>
<accession>A0A653AII1</accession>
<keyword evidence="5 25" id="KW-1133">Transmembrane helix</keyword>
<dbReference type="Gene3D" id="1.20.1250.20">
    <property type="entry name" value="MFS general substrate transporter like domains"/>
    <property type="match status" value="2"/>
</dbReference>
<evidence type="ECO:0000256" key="6">
    <source>
        <dbReference type="ARBA" id="ARBA00023136"/>
    </source>
</evidence>
<feature type="transmembrane region" description="Helical" evidence="25">
    <location>
        <begin position="168"/>
        <end position="190"/>
    </location>
</feature>
<comment type="catalytic activity">
    <reaction evidence="20">
        <text>L-lysyl-glycine(out) = L-lysyl-glycine(in)</text>
        <dbReference type="Rhea" id="RHEA:79407"/>
        <dbReference type="ChEBI" id="CHEBI:191202"/>
    </reaction>
</comment>
<dbReference type="Pfam" id="PF07690">
    <property type="entry name" value="MFS_1"/>
    <property type="match status" value="1"/>
</dbReference>
<evidence type="ECO:0000259" key="26">
    <source>
        <dbReference type="PROSITE" id="PS50850"/>
    </source>
</evidence>
<evidence type="ECO:0000256" key="22">
    <source>
        <dbReference type="ARBA" id="ARBA00045018"/>
    </source>
</evidence>
<dbReference type="InterPro" id="IPR020846">
    <property type="entry name" value="MFS_dom"/>
</dbReference>
<comment type="catalytic activity">
    <reaction evidence="11">
        <text>L-alpha-aminoacyl-L-histidine(out) = L-alpha-aminoacyl-L-histidine(in)</text>
        <dbReference type="Rhea" id="RHEA:79375"/>
        <dbReference type="ChEBI" id="CHEBI:229967"/>
    </reaction>
</comment>
<evidence type="ECO:0000256" key="25">
    <source>
        <dbReference type="SAM" id="Phobius"/>
    </source>
</evidence>
<comment type="subunit">
    <text evidence="24">Homodimer. Interacts with lysosomal protein GLMP (via lumenal domain); the interaction starts while both proteins are still in the endoplasmic reticulum and is required for stabilization of MFSD1 in lysosomes but has no direct effect on its targeting to lysosomes or transporter activity.</text>
</comment>
<evidence type="ECO:0000256" key="23">
    <source>
        <dbReference type="ARBA" id="ARBA00045709"/>
    </source>
</evidence>
<comment type="catalytic activity">
    <reaction evidence="8">
        <text>L-lysyl-L-alanine(out) = L-lysyl-L-alanine(in)</text>
        <dbReference type="Rhea" id="RHEA:79399"/>
        <dbReference type="ChEBI" id="CHEBI:229954"/>
    </reaction>
</comment>
<sequence>MVSDALGRALRYRWLIFWILAFGYVLVYFHRLCPAVVAVDMMRDLKAGGALTGLLGAAYFYPYALMQLPAGLLSDSWGPRNTITLFFLVAIVGSFILGFAPSVFLAIIGRTLVGLGIAMLFVPTMKVLAEWFETKEFATMTGILMAMGGLGSLIAAAPLAWVSNLIGWRMSFVAVGVLTLVLAVLVWFFVRDKPQDMGFESPMGAPKVKPEAIGLMQGVAKVVKEPFFWPVAVWFFFDCAVFFSFGGLWGGPYLIQVYGMSKGEAGRILSMLAIGMIVGSPLLSYASNRIFKGRKPVLILSSTILVALTAVLAFATASIPTLGLYAVCLGLGVFSSAVVVIGFITTKELFPVQMAGTATGLVNLFPFAGGAVFQPLLGYVLEKGGRGVEGAFTLGAYRQAFLMLFACGVIAFLASLFTRETLARQ</sequence>
<comment type="subcellular location">
    <subcellularLocation>
        <location evidence="1">Lysosome membrane</location>
        <topology evidence="1">Multi-pass membrane protein</topology>
    </subcellularLocation>
</comment>
<comment type="catalytic activity">
    <reaction evidence="19">
        <text>L-alanyl-L-lysine(out) = L-alanyl-L-lysine(in)</text>
        <dbReference type="Rhea" id="RHEA:79415"/>
        <dbReference type="ChEBI" id="CHEBI:192470"/>
    </reaction>
</comment>
<dbReference type="PROSITE" id="PS50850">
    <property type="entry name" value="MFS"/>
    <property type="match status" value="1"/>
</dbReference>
<dbReference type="GO" id="GO:0022857">
    <property type="term" value="F:transmembrane transporter activity"/>
    <property type="evidence" value="ECO:0007669"/>
    <property type="project" value="InterPro"/>
</dbReference>
<evidence type="ECO:0000256" key="14">
    <source>
        <dbReference type="ARBA" id="ARBA00044898"/>
    </source>
</evidence>
<evidence type="ECO:0000256" key="8">
    <source>
        <dbReference type="ARBA" id="ARBA00044876"/>
    </source>
</evidence>
<feature type="transmembrane region" description="Helical" evidence="25">
    <location>
        <begin position="227"/>
        <end position="248"/>
    </location>
</feature>
<name>A0A653AII1_UNCDX</name>
<feature type="transmembrane region" description="Helical" evidence="25">
    <location>
        <begin position="12"/>
        <end position="30"/>
    </location>
</feature>
<dbReference type="InterPro" id="IPR000849">
    <property type="entry name" value="Sugar_P_transporter"/>
</dbReference>
<evidence type="ECO:0000256" key="17">
    <source>
        <dbReference type="ARBA" id="ARBA00044903"/>
    </source>
</evidence>
<feature type="transmembrane region" description="Helical" evidence="25">
    <location>
        <begin position="85"/>
        <end position="106"/>
    </location>
</feature>
<dbReference type="EMBL" id="UPXX01000032">
    <property type="protein sequence ID" value="VBB47882.1"/>
    <property type="molecule type" value="Genomic_DNA"/>
</dbReference>
<evidence type="ECO:0000256" key="13">
    <source>
        <dbReference type="ARBA" id="ARBA00044893"/>
    </source>
</evidence>
<evidence type="ECO:0000256" key="16">
    <source>
        <dbReference type="ARBA" id="ARBA00044900"/>
    </source>
</evidence>
<feature type="transmembrane region" description="Helical" evidence="25">
    <location>
        <begin position="50"/>
        <end position="73"/>
    </location>
</feature>
<proteinExistence type="inferred from homology"/>
<reference evidence="27" key="1">
    <citation type="submission" date="2018-07" db="EMBL/GenBank/DDBJ databases">
        <authorList>
            <consortium name="Genoscope - CEA"/>
            <person name="William W."/>
        </authorList>
    </citation>
    <scope>NUCLEOTIDE SEQUENCE</scope>
    <source>
        <strain evidence="27">IK1</strain>
    </source>
</reference>
<evidence type="ECO:0000256" key="12">
    <source>
        <dbReference type="ARBA" id="ARBA00044891"/>
    </source>
</evidence>
<dbReference type="SUPFAM" id="SSF103473">
    <property type="entry name" value="MFS general substrate transporter"/>
    <property type="match status" value="1"/>
</dbReference>
<comment type="catalytic activity">
    <reaction evidence="13">
        <text>L-alpha-aminoacyl-L-lysine(out) = L-alpha-aminoacyl-L-lysine(in)</text>
        <dbReference type="Rhea" id="RHEA:79383"/>
        <dbReference type="ChEBI" id="CHEBI:229966"/>
    </reaction>
</comment>
<feature type="transmembrane region" description="Helical" evidence="25">
    <location>
        <begin position="397"/>
        <end position="417"/>
    </location>
</feature>
<dbReference type="InterPro" id="IPR052187">
    <property type="entry name" value="MFSD1"/>
</dbReference>
<dbReference type="AlphaFoldDB" id="A0A653AII1"/>
<evidence type="ECO:0000256" key="5">
    <source>
        <dbReference type="ARBA" id="ARBA00022989"/>
    </source>
</evidence>
<organism evidence="27">
    <name type="scientific">Uncultured Desulfatiglans sp</name>
    <dbReference type="NCBI Taxonomy" id="1748965"/>
    <lineage>
        <taxon>Bacteria</taxon>
        <taxon>Pseudomonadati</taxon>
        <taxon>Thermodesulfobacteriota</taxon>
        <taxon>Desulfobacteria</taxon>
        <taxon>Desulfatiglandales</taxon>
        <taxon>Desulfatiglandaceae</taxon>
        <taxon>Desulfatiglans</taxon>
        <taxon>environmental samples</taxon>
    </lineage>
</organism>
<comment type="catalytic activity">
    <reaction evidence="16">
        <text>L-lysyl-L-lysine(out) = L-lysyl-L-lysine(in)</text>
        <dbReference type="Rhea" id="RHEA:79403"/>
        <dbReference type="ChEBI" id="CHEBI:229956"/>
    </reaction>
</comment>
<evidence type="ECO:0000256" key="3">
    <source>
        <dbReference type="ARBA" id="ARBA00022448"/>
    </source>
</evidence>
<evidence type="ECO:0000256" key="9">
    <source>
        <dbReference type="ARBA" id="ARBA00044878"/>
    </source>
</evidence>
<feature type="transmembrane region" description="Helical" evidence="25">
    <location>
        <begin position="297"/>
        <end position="316"/>
    </location>
</feature>
<evidence type="ECO:0000256" key="10">
    <source>
        <dbReference type="ARBA" id="ARBA00044881"/>
    </source>
</evidence>
<dbReference type="InterPro" id="IPR036259">
    <property type="entry name" value="MFS_trans_sf"/>
</dbReference>
<comment type="catalytic activity">
    <reaction evidence="10">
        <text>L-alpha-aminoacyl-L-arginine(out) = L-alpha-aminoacyl-L-arginine(in)</text>
        <dbReference type="Rhea" id="RHEA:79367"/>
        <dbReference type="ChEBI" id="CHEBI:229968"/>
    </reaction>
</comment>
<evidence type="ECO:0000256" key="21">
    <source>
        <dbReference type="ARBA" id="ARBA00044985"/>
    </source>
</evidence>
<dbReference type="InterPro" id="IPR011701">
    <property type="entry name" value="MFS"/>
</dbReference>
<evidence type="ECO:0000256" key="24">
    <source>
        <dbReference type="ARBA" id="ARBA00046376"/>
    </source>
</evidence>
<feature type="transmembrane region" description="Helical" evidence="25">
    <location>
        <begin position="141"/>
        <end position="162"/>
    </location>
</feature>
<dbReference type="PIRSF" id="PIRSF002808">
    <property type="entry name" value="Hexose_phosphate_transp"/>
    <property type="match status" value="1"/>
</dbReference>
<evidence type="ECO:0000256" key="11">
    <source>
        <dbReference type="ARBA" id="ARBA00044884"/>
    </source>
</evidence>
<evidence type="ECO:0000256" key="15">
    <source>
        <dbReference type="ARBA" id="ARBA00044899"/>
    </source>
</evidence>
<protein>
    <recommendedName>
        <fullName evidence="21">Lysosomal dipeptide transporter MFSD1</fullName>
    </recommendedName>
    <alternativeName>
        <fullName evidence="22">Major facilitator superfamily domain-containing protein 1</fullName>
    </alternativeName>
</protein>
<feature type="transmembrane region" description="Helical" evidence="25">
    <location>
        <begin position="322"/>
        <end position="344"/>
    </location>
</feature>
<feature type="domain" description="Major facilitator superfamily (MFS) profile" evidence="26">
    <location>
        <begin position="16"/>
        <end position="423"/>
    </location>
</feature>
<keyword evidence="3" id="KW-0813">Transport</keyword>
<dbReference type="PANTHER" id="PTHR23512:SF3">
    <property type="entry name" value="MAJOR FACILITATOR SUPERFAMILY DOMAIN-CONTAINING PROTEIN 1"/>
    <property type="match status" value="1"/>
</dbReference>
<comment type="catalytic activity">
    <reaction evidence="9">
        <text>L-histidyl-glycine(out) = L-histidyl-glycine(in)</text>
        <dbReference type="Rhea" id="RHEA:79395"/>
        <dbReference type="ChEBI" id="CHEBI:229957"/>
    </reaction>
</comment>